<dbReference type="Proteomes" id="UP000053989">
    <property type="component" value="Unassembled WGS sequence"/>
</dbReference>
<organism evidence="1 2">
    <name type="scientific">Scleroderma citrinum Foug A</name>
    <dbReference type="NCBI Taxonomy" id="1036808"/>
    <lineage>
        <taxon>Eukaryota</taxon>
        <taxon>Fungi</taxon>
        <taxon>Dikarya</taxon>
        <taxon>Basidiomycota</taxon>
        <taxon>Agaricomycotina</taxon>
        <taxon>Agaricomycetes</taxon>
        <taxon>Agaricomycetidae</taxon>
        <taxon>Boletales</taxon>
        <taxon>Sclerodermatineae</taxon>
        <taxon>Sclerodermataceae</taxon>
        <taxon>Scleroderma</taxon>
    </lineage>
</organism>
<protein>
    <submittedName>
        <fullName evidence="1">Uncharacterized protein</fullName>
    </submittedName>
</protein>
<dbReference type="HOGENOM" id="CLU_2741515_0_0_1"/>
<sequence>MGGGLVAPGAVQDASFAHLLDPKRKWYNNNRSAWTSSYIATYQHVQQDHPTQCLDCPLVRHFFVLAVVIRP</sequence>
<reference evidence="2" key="2">
    <citation type="submission" date="2015-01" db="EMBL/GenBank/DDBJ databases">
        <title>Evolutionary Origins and Diversification of the Mycorrhizal Mutualists.</title>
        <authorList>
            <consortium name="DOE Joint Genome Institute"/>
            <consortium name="Mycorrhizal Genomics Consortium"/>
            <person name="Kohler A."/>
            <person name="Kuo A."/>
            <person name="Nagy L.G."/>
            <person name="Floudas D."/>
            <person name="Copeland A."/>
            <person name="Barry K.W."/>
            <person name="Cichocki N."/>
            <person name="Veneault-Fourrey C."/>
            <person name="LaButti K."/>
            <person name="Lindquist E.A."/>
            <person name="Lipzen A."/>
            <person name="Lundell T."/>
            <person name="Morin E."/>
            <person name="Murat C."/>
            <person name="Riley R."/>
            <person name="Ohm R."/>
            <person name="Sun H."/>
            <person name="Tunlid A."/>
            <person name="Henrissat B."/>
            <person name="Grigoriev I.V."/>
            <person name="Hibbett D.S."/>
            <person name="Martin F."/>
        </authorList>
    </citation>
    <scope>NUCLEOTIDE SEQUENCE [LARGE SCALE GENOMIC DNA]</scope>
    <source>
        <strain evidence="2">Foug A</strain>
    </source>
</reference>
<dbReference type="EMBL" id="KN822173">
    <property type="protein sequence ID" value="KIM53691.1"/>
    <property type="molecule type" value="Genomic_DNA"/>
</dbReference>
<evidence type="ECO:0000313" key="1">
    <source>
        <dbReference type="EMBL" id="KIM53691.1"/>
    </source>
</evidence>
<keyword evidence="2" id="KW-1185">Reference proteome</keyword>
<reference evidence="1 2" key="1">
    <citation type="submission" date="2014-04" db="EMBL/GenBank/DDBJ databases">
        <authorList>
            <consortium name="DOE Joint Genome Institute"/>
            <person name="Kuo A."/>
            <person name="Kohler A."/>
            <person name="Nagy L.G."/>
            <person name="Floudas D."/>
            <person name="Copeland A."/>
            <person name="Barry K.W."/>
            <person name="Cichocki N."/>
            <person name="Veneault-Fourrey C."/>
            <person name="LaButti K."/>
            <person name="Lindquist E.A."/>
            <person name="Lipzen A."/>
            <person name="Lundell T."/>
            <person name="Morin E."/>
            <person name="Murat C."/>
            <person name="Sun H."/>
            <person name="Tunlid A."/>
            <person name="Henrissat B."/>
            <person name="Grigoriev I.V."/>
            <person name="Hibbett D.S."/>
            <person name="Martin F."/>
            <person name="Nordberg H.P."/>
            <person name="Cantor M.N."/>
            <person name="Hua S.X."/>
        </authorList>
    </citation>
    <scope>NUCLEOTIDE SEQUENCE [LARGE SCALE GENOMIC DNA]</scope>
    <source>
        <strain evidence="1 2">Foug A</strain>
    </source>
</reference>
<name>A0A0C3DC99_9AGAM</name>
<dbReference type="AlphaFoldDB" id="A0A0C3DC99"/>
<dbReference type="InParanoid" id="A0A0C3DC99"/>
<gene>
    <name evidence="1" type="ORF">SCLCIDRAFT_1222560</name>
</gene>
<evidence type="ECO:0000313" key="2">
    <source>
        <dbReference type="Proteomes" id="UP000053989"/>
    </source>
</evidence>
<accession>A0A0C3DC99</accession>
<proteinExistence type="predicted"/>